<feature type="transmembrane region" description="Helical" evidence="8">
    <location>
        <begin position="284"/>
        <end position="305"/>
    </location>
</feature>
<evidence type="ECO:0000256" key="6">
    <source>
        <dbReference type="ARBA" id="ARBA00022989"/>
    </source>
</evidence>
<comment type="similarity">
    <text evidence="2">Belongs to the ABC-4 integral membrane protein family. LolC/E subfamily.</text>
</comment>
<keyword evidence="4" id="KW-1003">Cell membrane</keyword>
<dbReference type="InterPro" id="IPR025857">
    <property type="entry name" value="MacB_PCD"/>
</dbReference>
<evidence type="ECO:0000256" key="1">
    <source>
        <dbReference type="ARBA" id="ARBA00004651"/>
    </source>
</evidence>
<proteinExistence type="inferred from homology"/>
<dbReference type="PANTHER" id="PTHR30489">
    <property type="entry name" value="LIPOPROTEIN-RELEASING SYSTEM TRANSMEMBRANE PROTEIN LOLE"/>
    <property type="match status" value="1"/>
</dbReference>
<feature type="transmembrane region" description="Helical" evidence="8">
    <location>
        <begin position="28"/>
        <end position="53"/>
    </location>
</feature>
<evidence type="ECO:0000256" key="7">
    <source>
        <dbReference type="ARBA" id="ARBA00023136"/>
    </source>
</evidence>
<comment type="caution">
    <text evidence="11">The sequence shown here is derived from an EMBL/GenBank/DDBJ whole genome shotgun (WGS) entry which is preliminary data.</text>
</comment>
<evidence type="ECO:0000259" key="10">
    <source>
        <dbReference type="Pfam" id="PF12704"/>
    </source>
</evidence>
<evidence type="ECO:0000259" key="9">
    <source>
        <dbReference type="Pfam" id="PF02687"/>
    </source>
</evidence>
<sequence>MKPAGPFSAWELGLAFRYLRAKRKEGGVALIAIISFVGIMLAVAVLISVMSIMGGFRAELLGRILDFNGHMYVQGEVLNAQDRDRTLARIRAVPGVAEAIPLVENQTAIRARGQVLGAIVRGTTPEDLRALEFVQETVTPEAIRSFGEGEYGGDGVIIGQALADTLGIRVGDPLTIYSLTGSGSALGTLGPLEKTYIVTGTFQAGMADYDRAFIFMPLEQAQIFFGKDGLWDVIEIKVDDPDRVSDIIPGVRRAAGPRAVITDWRDRSAAFWEALKVERVAMSIILSLVVAIAAMNIISGIVMLVKNKGRDIAILRTIGAGQSAILRVFFVAGAAIGIGGTIAGVILGLLFCWNIGSIQAAIEAITGASVFNSEVYLLPRVPALVDPVDVAWVVFWSLLMSCVASLPPSWRASRLDPVEALRYE</sequence>
<evidence type="ECO:0000313" key="11">
    <source>
        <dbReference type="EMBL" id="MFC0632869.1"/>
    </source>
</evidence>
<evidence type="ECO:0000256" key="5">
    <source>
        <dbReference type="ARBA" id="ARBA00022692"/>
    </source>
</evidence>
<name>A0ABV6R125_9CAUL</name>
<evidence type="ECO:0000313" key="12">
    <source>
        <dbReference type="Proteomes" id="UP001589906"/>
    </source>
</evidence>
<feature type="domain" description="MacB-like periplasmic core" evidence="10">
    <location>
        <begin position="33"/>
        <end position="247"/>
    </location>
</feature>
<dbReference type="PANTHER" id="PTHR30489:SF0">
    <property type="entry name" value="LIPOPROTEIN-RELEASING SYSTEM TRANSMEMBRANE PROTEIN LOLE"/>
    <property type="match status" value="1"/>
</dbReference>
<keyword evidence="7 8" id="KW-0472">Membrane</keyword>
<dbReference type="Pfam" id="PF12704">
    <property type="entry name" value="MacB_PCD"/>
    <property type="match status" value="1"/>
</dbReference>
<protein>
    <submittedName>
        <fullName evidence="11">Lipoprotein-releasing ABC transporter permease subunit</fullName>
    </submittedName>
</protein>
<dbReference type="InterPro" id="IPR051447">
    <property type="entry name" value="Lipoprotein-release_system"/>
</dbReference>
<dbReference type="NCBIfam" id="TIGR02212">
    <property type="entry name" value="lolCE"/>
    <property type="match status" value="1"/>
</dbReference>
<keyword evidence="6 8" id="KW-1133">Transmembrane helix</keyword>
<feature type="domain" description="ABC3 transporter permease C-terminal" evidence="9">
    <location>
        <begin position="284"/>
        <end position="417"/>
    </location>
</feature>
<keyword evidence="3" id="KW-0813">Transport</keyword>
<reference evidence="11 12" key="1">
    <citation type="submission" date="2024-09" db="EMBL/GenBank/DDBJ databases">
        <authorList>
            <person name="Sun Q."/>
            <person name="Mori K."/>
        </authorList>
    </citation>
    <scope>NUCLEOTIDE SEQUENCE [LARGE SCALE GENOMIC DNA]</scope>
    <source>
        <strain evidence="11 12">NCAIM B.02621</strain>
    </source>
</reference>
<dbReference type="InterPro" id="IPR003838">
    <property type="entry name" value="ABC3_permease_C"/>
</dbReference>
<evidence type="ECO:0000256" key="4">
    <source>
        <dbReference type="ARBA" id="ARBA00022475"/>
    </source>
</evidence>
<dbReference type="InterPro" id="IPR011925">
    <property type="entry name" value="LolCE_TM"/>
</dbReference>
<feature type="transmembrane region" description="Helical" evidence="8">
    <location>
        <begin position="325"/>
        <end position="353"/>
    </location>
</feature>
<dbReference type="EMBL" id="JBHLSW010000003">
    <property type="protein sequence ID" value="MFC0632869.1"/>
    <property type="molecule type" value="Genomic_DNA"/>
</dbReference>
<keyword evidence="12" id="KW-1185">Reference proteome</keyword>
<evidence type="ECO:0000256" key="2">
    <source>
        <dbReference type="ARBA" id="ARBA00005236"/>
    </source>
</evidence>
<comment type="subcellular location">
    <subcellularLocation>
        <location evidence="1">Cell membrane</location>
        <topology evidence="1">Multi-pass membrane protein</topology>
    </subcellularLocation>
</comment>
<gene>
    <name evidence="11" type="ORF">ACFFGE_03135</name>
</gene>
<organism evidence="11 12">
    <name type="scientific">Brevundimonas balnearis</name>
    <dbReference type="NCBI Taxonomy" id="1572858"/>
    <lineage>
        <taxon>Bacteria</taxon>
        <taxon>Pseudomonadati</taxon>
        <taxon>Pseudomonadota</taxon>
        <taxon>Alphaproteobacteria</taxon>
        <taxon>Caulobacterales</taxon>
        <taxon>Caulobacteraceae</taxon>
        <taxon>Brevundimonas</taxon>
    </lineage>
</organism>
<keyword evidence="11" id="KW-0449">Lipoprotein</keyword>
<accession>A0ABV6R125</accession>
<dbReference type="Pfam" id="PF02687">
    <property type="entry name" value="FtsX"/>
    <property type="match status" value="1"/>
</dbReference>
<keyword evidence="5 8" id="KW-0812">Transmembrane</keyword>
<dbReference type="RefSeq" id="WP_376834200.1">
    <property type="nucleotide sequence ID" value="NZ_JBHLSW010000003.1"/>
</dbReference>
<evidence type="ECO:0000256" key="8">
    <source>
        <dbReference type="SAM" id="Phobius"/>
    </source>
</evidence>
<evidence type="ECO:0000256" key="3">
    <source>
        <dbReference type="ARBA" id="ARBA00022448"/>
    </source>
</evidence>
<dbReference type="Proteomes" id="UP001589906">
    <property type="component" value="Unassembled WGS sequence"/>
</dbReference>